<dbReference type="PROSITE" id="PS50966">
    <property type="entry name" value="ZF_SWIM"/>
    <property type="match status" value="1"/>
</dbReference>
<evidence type="ECO:0000256" key="2">
    <source>
        <dbReference type="ARBA" id="ARBA00022771"/>
    </source>
</evidence>
<evidence type="ECO:0000256" key="1">
    <source>
        <dbReference type="ARBA" id="ARBA00022723"/>
    </source>
</evidence>
<dbReference type="Gene3D" id="3.90.320.10">
    <property type="match status" value="1"/>
</dbReference>
<dbReference type="InterPro" id="IPR019786">
    <property type="entry name" value="Zinc_finger_PHD-type_CS"/>
</dbReference>
<keyword evidence="1" id="KW-0479">Metal-binding</keyword>
<feature type="domain" description="SWIM-type" evidence="5">
    <location>
        <begin position="119"/>
        <end position="155"/>
    </location>
</feature>
<reference evidence="6" key="1">
    <citation type="submission" date="2022-08" db="UniProtKB">
        <authorList>
            <consortium name="EnsemblMetazoa"/>
        </authorList>
    </citation>
    <scope>IDENTIFICATION</scope>
    <source>
        <strain evidence="6">05x7-T-G4-1.051#20</strain>
    </source>
</reference>
<dbReference type="Gene3D" id="3.30.40.10">
    <property type="entry name" value="Zinc/RING finger domain, C3HC4 (zinc finger)"/>
    <property type="match status" value="1"/>
</dbReference>
<evidence type="ECO:0000259" key="5">
    <source>
        <dbReference type="PROSITE" id="PS50966"/>
    </source>
</evidence>
<dbReference type="InterPro" id="IPR013083">
    <property type="entry name" value="Znf_RING/FYVE/PHD"/>
</dbReference>
<dbReference type="Proteomes" id="UP000005408">
    <property type="component" value="Unassembled WGS sequence"/>
</dbReference>
<dbReference type="InterPro" id="IPR011604">
    <property type="entry name" value="PDDEXK-like_dom_sf"/>
</dbReference>
<dbReference type="Pfam" id="PF09588">
    <property type="entry name" value="YqaJ"/>
    <property type="match status" value="1"/>
</dbReference>
<keyword evidence="7" id="KW-1185">Reference proteome</keyword>
<dbReference type="GO" id="GO:0008270">
    <property type="term" value="F:zinc ion binding"/>
    <property type="evidence" value="ECO:0007669"/>
    <property type="project" value="UniProtKB-KW"/>
</dbReference>
<dbReference type="OrthoDB" id="6132274at2759"/>
<organism evidence="6 7">
    <name type="scientific">Magallana gigas</name>
    <name type="common">Pacific oyster</name>
    <name type="synonym">Crassostrea gigas</name>
    <dbReference type="NCBI Taxonomy" id="29159"/>
    <lineage>
        <taxon>Eukaryota</taxon>
        <taxon>Metazoa</taxon>
        <taxon>Spiralia</taxon>
        <taxon>Lophotrochozoa</taxon>
        <taxon>Mollusca</taxon>
        <taxon>Bivalvia</taxon>
        <taxon>Autobranchia</taxon>
        <taxon>Pteriomorphia</taxon>
        <taxon>Ostreida</taxon>
        <taxon>Ostreoidea</taxon>
        <taxon>Ostreidae</taxon>
        <taxon>Magallana</taxon>
    </lineage>
</organism>
<dbReference type="InterPro" id="IPR001965">
    <property type="entry name" value="Znf_PHD"/>
</dbReference>
<dbReference type="InterPro" id="IPR019080">
    <property type="entry name" value="YqaJ_viral_recombinase"/>
</dbReference>
<dbReference type="InterPro" id="IPR011011">
    <property type="entry name" value="Znf_FYVE_PHD"/>
</dbReference>
<keyword evidence="2 4" id="KW-0863">Zinc-finger</keyword>
<evidence type="ECO:0000256" key="4">
    <source>
        <dbReference type="PROSITE-ProRule" id="PRU00325"/>
    </source>
</evidence>
<protein>
    <recommendedName>
        <fullName evidence="5">SWIM-type domain-containing protein</fullName>
    </recommendedName>
</protein>
<dbReference type="PROSITE" id="PS01359">
    <property type="entry name" value="ZF_PHD_1"/>
    <property type="match status" value="1"/>
</dbReference>
<dbReference type="SMART" id="SM00249">
    <property type="entry name" value="PHD"/>
    <property type="match status" value="1"/>
</dbReference>
<dbReference type="GO" id="GO:0006281">
    <property type="term" value="P:DNA repair"/>
    <property type="evidence" value="ECO:0007669"/>
    <property type="project" value="UniProtKB-ARBA"/>
</dbReference>
<accession>A0A8W8NQM1</accession>
<evidence type="ECO:0000313" key="6">
    <source>
        <dbReference type="EnsemblMetazoa" id="G680.1:cds"/>
    </source>
</evidence>
<dbReference type="OMA" id="IASCACH"/>
<proteinExistence type="predicted"/>
<dbReference type="CDD" id="cd22343">
    <property type="entry name" value="PDDEXK_lambda_exonuclease-like"/>
    <property type="match status" value="1"/>
</dbReference>
<sequence>MSLYYKSLPEALQREYKEKLLRLGIKDLCFDPFIDGETWEDNVTKWPDVQFGKIYCYLVDTPGQFTRETLKAYRSLEAYNFFHSGWVHTVLSSTLRSDKCFLKAKVNRSQALSEKPHEAWVCVDTDCTILNAHCTCMAGLGEVCSHVAAILFKIEASVRLGYNKVACTSMPCLWNQNFTKKVEAVQLSQINFDKPKQDNFHQPSNAAPQQADPVFDNTASFLQKLRNSNPSAVIFTVTNPRPNPTLAKPSLPTVFSSFFDPLNARLSETELQTKCEEILKTITVSHEESHNVEKLTREQSLCTQWFQFREGRLTASKFYDICHTNVQRPSVSLIKGIMHYVPNFETPAIKWGKTKEEVALNEYAEMMKIHHPSFSARRSGLMLNPNYPTLGASPDAVIDCMCCGKGLVEIKCPFKIRDTNPCEVNTPNFYLRPHAQTERGQPCTNMLPSASRHFYQVQGQMAVCDVDYCDFVCWTTSGLHVERIHRDPHFFNEKVLPLLNRFFLKAMLPEILTQRLLDANNNVQDTECICGKPESFDSMIECESGHCKVGWYHFKCVGLKSAPKGSWTCLPCRRMPPSKKNKQ</sequence>
<dbReference type="SUPFAM" id="SSF52980">
    <property type="entry name" value="Restriction endonuclease-like"/>
    <property type="match status" value="1"/>
</dbReference>
<dbReference type="AlphaFoldDB" id="A0A8W8NQM1"/>
<dbReference type="InterPro" id="IPR007527">
    <property type="entry name" value="Znf_SWIM"/>
</dbReference>
<evidence type="ECO:0000256" key="3">
    <source>
        <dbReference type="ARBA" id="ARBA00022833"/>
    </source>
</evidence>
<dbReference type="PANTHER" id="PTHR47526">
    <property type="entry name" value="ATP-DEPENDENT DNA HELICASE"/>
    <property type="match status" value="1"/>
</dbReference>
<dbReference type="InterPro" id="IPR011335">
    <property type="entry name" value="Restrct_endonuc-II-like"/>
</dbReference>
<dbReference type="SUPFAM" id="SSF57903">
    <property type="entry name" value="FYVE/PHD zinc finger"/>
    <property type="match status" value="1"/>
</dbReference>
<dbReference type="EnsemblMetazoa" id="G680.1">
    <property type="protein sequence ID" value="G680.1:cds"/>
    <property type="gene ID" value="G680"/>
</dbReference>
<name>A0A8W8NQM1_MAGGI</name>
<evidence type="ECO:0000313" key="7">
    <source>
        <dbReference type="Proteomes" id="UP000005408"/>
    </source>
</evidence>
<keyword evidence="3" id="KW-0862">Zinc</keyword>